<evidence type="ECO:0000313" key="4">
    <source>
        <dbReference type="EMBL" id="CEI68039.1"/>
    </source>
</evidence>
<dbReference type="SUPFAM" id="SSF56601">
    <property type="entry name" value="beta-lactamase/transpeptidase-like"/>
    <property type="match status" value="1"/>
</dbReference>
<protein>
    <recommendedName>
        <fullName evidence="6">Beta-lactamase-related domain-containing protein</fullName>
    </recommendedName>
</protein>
<feature type="domain" description="Beta-lactamase-related" evidence="2">
    <location>
        <begin position="25"/>
        <end position="369"/>
    </location>
</feature>
<name>A0A2L2TDI9_9HYPO</name>
<dbReference type="Pfam" id="PF11954">
    <property type="entry name" value="DUF3471"/>
    <property type="match status" value="1"/>
</dbReference>
<organism evidence="4 5">
    <name type="scientific">Fusarium venenatum</name>
    <dbReference type="NCBI Taxonomy" id="56646"/>
    <lineage>
        <taxon>Eukaryota</taxon>
        <taxon>Fungi</taxon>
        <taxon>Dikarya</taxon>
        <taxon>Ascomycota</taxon>
        <taxon>Pezizomycotina</taxon>
        <taxon>Sordariomycetes</taxon>
        <taxon>Hypocreomycetidae</taxon>
        <taxon>Hypocreales</taxon>
        <taxon>Nectriaceae</taxon>
        <taxon>Fusarium</taxon>
    </lineage>
</organism>
<sequence>MESETATAEILAGLESHFSSICKVGGAPGLSLSVITHGKEVYAKHFGFRDVNAEKAPNGSTTYFVGSLTKAMTAATAGILVEEGKIEWPTRIASILPELEDAFNGRGSQITIADLLSHRTGVARGDGLWLQRAGNILLDKSTGIQTWTSQPLVRDFRSEYLYSNYGFDMVGRAIEKIEGKSLGACFKEKLFDPLKMTRTSAYDLPNNDNEAKAYFPLQDGSPFEVPIPTISEKTLMAAAGSVRSCTDDLVKFYSNFMHAANDQFANNTTSTSGSPFKQLKHILRPHSQLTLVSLREQSYALGWGRAELPAVLGAFNYNKHLLPAMPQIGEGGPNRLAIYHGGSMQGFTSCVYLLPETETAIITLQNSTGLCDACDWIPQLILHELSGPGRKLIDFKELATKAAKTGTELADRINDKLEKGREKDTKPLELKAYTGRYWNQLHNFHIDVSVDDDGDLRMTFQSMGDESYKLRHYHHNSFVWNVSHDETAKQGRFQTRPWVSYLIEFECGEGNAADGLRWKYDVELESPALFSLEVGSR</sequence>
<dbReference type="InterPro" id="IPR050491">
    <property type="entry name" value="AmpC-like"/>
</dbReference>
<dbReference type="RefSeq" id="XP_025591754.1">
    <property type="nucleotide sequence ID" value="XM_025736834.2"/>
</dbReference>
<dbReference type="STRING" id="56646.A0A2L2TDI9"/>
<dbReference type="Gene3D" id="2.40.128.600">
    <property type="match status" value="1"/>
</dbReference>
<evidence type="ECO:0000256" key="1">
    <source>
        <dbReference type="ARBA" id="ARBA00038215"/>
    </source>
</evidence>
<comment type="similarity">
    <text evidence="1">Belongs to the peptidase S12 family.</text>
</comment>
<dbReference type="InterPro" id="IPR012338">
    <property type="entry name" value="Beta-lactam/transpept-like"/>
</dbReference>
<dbReference type="PANTHER" id="PTHR46825:SF14">
    <property type="entry name" value="BETA-LACTAMASE-RELATED DOMAIN-CONTAINING PROTEIN"/>
    <property type="match status" value="1"/>
</dbReference>
<dbReference type="InterPro" id="IPR021860">
    <property type="entry name" value="Peptidase_S12_Pab87-rel_C"/>
</dbReference>
<dbReference type="Proteomes" id="UP000245910">
    <property type="component" value="Chromosome III"/>
</dbReference>
<dbReference type="KEGG" id="fvn:FVRRES_08116"/>
<dbReference type="Gene3D" id="3.40.710.10">
    <property type="entry name" value="DD-peptidase/beta-lactamase superfamily"/>
    <property type="match status" value="1"/>
</dbReference>
<dbReference type="Pfam" id="PF00144">
    <property type="entry name" value="Beta-lactamase"/>
    <property type="match status" value="1"/>
</dbReference>
<dbReference type="EMBL" id="LN649231">
    <property type="protein sequence ID" value="CEI68039.1"/>
    <property type="molecule type" value="Genomic_DNA"/>
</dbReference>
<dbReference type="AlphaFoldDB" id="A0A2L2TDI9"/>
<evidence type="ECO:0000259" key="3">
    <source>
        <dbReference type="Pfam" id="PF11954"/>
    </source>
</evidence>
<proteinExistence type="inferred from homology"/>
<dbReference type="InterPro" id="IPR001466">
    <property type="entry name" value="Beta-lactam-related"/>
</dbReference>
<evidence type="ECO:0008006" key="6">
    <source>
        <dbReference type="Google" id="ProtNLM"/>
    </source>
</evidence>
<feature type="domain" description="Peptidase S12 Pab87-related C-terminal" evidence="3">
    <location>
        <begin position="422"/>
        <end position="523"/>
    </location>
</feature>
<reference evidence="5" key="1">
    <citation type="submission" date="2014-10" db="EMBL/GenBank/DDBJ databases">
        <authorList>
            <person name="King R."/>
        </authorList>
    </citation>
    <scope>NUCLEOTIDE SEQUENCE [LARGE SCALE GENOMIC DNA]</scope>
    <source>
        <strain evidence="5">A3/5</strain>
    </source>
</reference>
<dbReference type="PANTHER" id="PTHR46825">
    <property type="entry name" value="D-ALANYL-D-ALANINE-CARBOXYPEPTIDASE/ENDOPEPTIDASE AMPH"/>
    <property type="match status" value="1"/>
</dbReference>
<accession>A0A2L2TDI9</accession>
<keyword evidence="5" id="KW-1185">Reference proteome</keyword>
<dbReference type="GeneID" id="37259755"/>
<dbReference type="OrthoDB" id="10250282at2759"/>
<evidence type="ECO:0000313" key="5">
    <source>
        <dbReference type="Proteomes" id="UP000245910"/>
    </source>
</evidence>
<evidence type="ECO:0000259" key="2">
    <source>
        <dbReference type="Pfam" id="PF00144"/>
    </source>
</evidence>